<protein>
    <submittedName>
        <fullName evidence="1">2-dehydro-3-deoxygalactonokinase</fullName>
    </submittedName>
</protein>
<dbReference type="Pfam" id="PF05035">
    <property type="entry name" value="DGOK"/>
    <property type="match status" value="1"/>
</dbReference>
<dbReference type="Gene3D" id="3.30.420.300">
    <property type="entry name" value="2-keto-3-deoxy-galactonokinase, substrate binding domain"/>
    <property type="match status" value="1"/>
</dbReference>
<dbReference type="InterPro" id="IPR042257">
    <property type="entry name" value="DGOK_C"/>
</dbReference>
<keyword evidence="1" id="KW-0418">Kinase</keyword>
<dbReference type="InterPro" id="IPR007729">
    <property type="entry name" value="DGOK"/>
</dbReference>
<comment type="caution">
    <text evidence="1">The sequence shown here is derived from an EMBL/GenBank/DDBJ whole genome shotgun (WGS) entry which is preliminary data.</text>
</comment>
<accession>A0A3N1MBX4</accession>
<keyword evidence="2" id="KW-1185">Reference proteome</keyword>
<evidence type="ECO:0000313" key="1">
    <source>
        <dbReference type="EMBL" id="ROQ01108.1"/>
    </source>
</evidence>
<dbReference type="InterPro" id="IPR042258">
    <property type="entry name" value="DGOK_N"/>
</dbReference>
<dbReference type="InterPro" id="IPR043129">
    <property type="entry name" value="ATPase_NBD"/>
</dbReference>
<dbReference type="Proteomes" id="UP000278222">
    <property type="component" value="Unassembled WGS sequence"/>
</dbReference>
<dbReference type="GO" id="GO:0034194">
    <property type="term" value="P:D-galactonate catabolic process"/>
    <property type="evidence" value="ECO:0007669"/>
    <property type="project" value="InterPro"/>
</dbReference>
<dbReference type="GO" id="GO:0008671">
    <property type="term" value="F:2-dehydro-3-deoxygalactonokinase activity"/>
    <property type="evidence" value="ECO:0007669"/>
    <property type="project" value="InterPro"/>
</dbReference>
<sequence>MSALAALLSVDWGTTSLRVYLLTADGGVLDEREAPLGIMNIAGGAFAAALHDACRPWLERHGPLPALLSGMIGSRQGWIEAPYLPCPVALDELGRHLTPITVPDFGPIRVAPGVTARDRDGVPDVMRGEECQIVGALALMAIDGGTFLLPGTHSKTVTVAQGRIIGFHTCMTGELFAALRTHTILGRLMGAASGDGSGFARGVDAARGLQGAGQLLHAIFAARTLRLFDELAEDEAADYLSGLLIGAELGGIAAGDGELILIGSADLADRYRRAARRLGIATRDAPAACVRAGHLALATQAGLVRR</sequence>
<evidence type="ECO:0000313" key="2">
    <source>
        <dbReference type="Proteomes" id="UP000278222"/>
    </source>
</evidence>
<reference evidence="1 2" key="1">
    <citation type="submission" date="2018-11" db="EMBL/GenBank/DDBJ databases">
        <title>Genomic Encyclopedia of Type Strains, Phase IV (KMG-IV): sequencing the most valuable type-strain genomes for metagenomic binning, comparative biology and taxonomic classification.</title>
        <authorList>
            <person name="Goeker M."/>
        </authorList>
    </citation>
    <scope>NUCLEOTIDE SEQUENCE [LARGE SCALE GENOMIC DNA]</scope>
    <source>
        <strain evidence="1 2">DSM 5900</strain>
    </source>
</reference>
<dbReference type="RefSeq" id="WP_123687907.1">
    <property type="nucleotide sequence ID" value="NZ_RJKX01000011.1"/>
</dbReference>
<dbReference type="Gene3D" id="3.30.420.310">
    <property type="entry name" value="2-keto-3-deoxy-galactonokinase, C-terminal domain"/>
    <property type="match status" value="1"/>
</dbReference>
<dbReference type="EMBL" id="RJKX01000011">
    <property type="protein sequence ID" value="ROQ01108.1"/>
    <property type="molecule type" value="Genomic_DNA"/>
</dbReference>
<gene>
    <name evidence="1" type="ORF">EDC65_0284</name>
</gene>
<keyword evidence="1" id="KW-0808">Transferase</keyword>
<dbReference type="CDD" id="cd24012">
    <property type="entry name" value="ASKHA_NBD_KDGal-kinase"/>
    <property type="match status" value="1"/>
</dbReference>
<organism evidence="1 2">
    <name type="scientific">Stella humosa</name>
    <dbReference type="NCBI Taxonomy" id="94"/>
    <lineage>
        <taxon>Bacteria</taxon>
        <taxon>Pseudomonadati</taxon>
        <taxon>Pseudomonadota</taxon>
        <taxon>Alphaproteobacteria</taxon>
        <taxon>Rhodospirillales</taxon>
        <taxon>Stellaceae</taxon>
        <taxon>Stella</taxon>
    </lineage>
</organism>
<name>A0A3N1MBX4_9PROT</name>
<dbReference type="AlphaFoldDB" id="A0A3N1MBX4"/>
<dbReference type="SUPFAM" id="SSF53067">
    <property type="entry name" value="Actin-like ATPase domain"/>
    <property type="match status" value="1"/>
</dbReference>
<dbReference type="OrthoDB" id="256574at2"/>
<proteinExistence type="predicted"/>